<evidence type="ECO:0000256" key="7">
    <source>
        <dbReference type="ARBA" id="ARBA00023204"/>
    </source>
</evidence>
<evidence type="ECO:0000313" key="13">
    <source>
        <dbReference type="Proteomes" id="UP000426246"/>
    </source>
</evidence>
<dbReference type="PROSITE" id="PS00374">
    <property type="entry name" value="MGMT"/>
    <property type="match status" value="1"/>
</dbReference>
<dbReference type="Gene3D" id="3.30.160.70">
    <property type="entry name" value="Methylated DNA-protein cysteine methyltransferase domain"/>
    <property type="match status" value="1"/>
</dbReference>
<dbReference type="HAMAP" id="MF_00772">
    <property type="entry name" value="OGT"/>
    <property type="match status" value="1"/>
</dbReference>
<dbReference type="OrthoDB" id="9802228at2"/>
<feature type="active site" description="Nucleophile; methyl group acceptor" evidence="9">
    <location>
        <position position="140"/>
    </location>
</feature>
<dbReference type="CDD" id="cd06445">
    <property type="entry name" value="ATase"/>
    <property type="match status" value="1"/>
</dbReference>
<dbReference type="GO" id="GO:0006307">
    <property type="term" value="P:DNA alkylation repair"/>
    <property type="evidence" value="ECO:0007669"/>
    <property type="project" value="UniProtKB-UniRule"/>
</dbReference>
<protein>
    <recommendedName>
        <fullName evidence="9">Methylated-DNA--protein-cysteine methyltransferase</fullName>
        <ecNumber evidence="9">2.1.1.63</ecNumber>
    </recommendedName>
    <alternativeName>
        <fullName evidence="9">6-O-methylguanine-DNA methyltransferase</fullName>
        <shortName evidence="9">MGMT</shortName>
    </alternativeName>
    <alternativeName>
        <fullName evidence="9">O-6-methylguanine-DNA-alkyltransferase</fullName>
    </alternativeName>
</protein>
<dbReference type="NCBIfam" id="TIGR00589">
    <property type="entry name" value="ogt"/>
    <property type="match status" value="1"/>
</dbReference>
<organism evidence="12 13">
    <name type="scientific">Paenibacillus psychroresistens</name>
    <dbReference type="NCBI Taxonomy" id="1778678"/>
    <lineage>
        <taxon>Bacteria</taxon>
        <taxon>Bacillati</taxon>
        <taxon>Bacillota</taxon>
        <taxon>Bacilli</taxon>
        <taxon>Bacillales</taxon>
        <taxon>Paenibacillaceae</taxon>
        <taxon>Paenibacillus</taxon>
    </lineage>
</organism>
<comment type="function">
    <text evidence="9">Involved in the cellular defense against the biological effects of O6-methylguanine (O6-MeG) and O4-methylthymine (O4-MeT) in DNA. Repairs the methylated nucleobase in DNA by stoichiometrically transferring the methyl group to a cysteine residue in the enzyme. This is a suicide reaction: the enzyme is irreversibly inactivated.</text>
</comment>
<keyword evidence="13" id="KW-1185">Reference proteome</keyword>
<dbReference type="FunFam" id="1.10.10.10:FF:000214">
    <property type="entry name" value="Methylated-DNA--protein-cysteine methyltransferase"/>
    <property type="match status" value="1"/>
</dbReference>
<evidence type="ECO:0000256" key="6">
    <source>
        <dbReference type="ARBA" id="ARBA00022763"/>
    </source>
</evidence>
<comment type="catalytic activity">
    <reaction evidence="1 9">
        <text>a 4-O-methyl-thymidine in DNA + L-cysteinyl-[protein] = a thymidine in DNA + S-methyl-L-cysteinyl-[protein]</text>
        <dbReference type="Rhea" id="RHEA:53428"/>
        <dbReference type="Rhea" id="RHEA-COMP:10131"/>
        <dbReference type="Rhea" id="RHEA-COMP:10132"/>
        <dbReference type="Rhea" id="RHEA-COMP:13555"/>
        <dbReference type="Rhea" id="RHEA-COMP:13556"/>
        <dbReference type="ChEBI" id="CHEBI:29950"/>
        <dbReference type="ChEBI" id="CHEBI:82612"/>
        <dbReference type="ChEBI" id="CHEBI:137386"/>
        <dbReference type="ChEBI" id="CHEBI:137387"/>
        <dbReference type="EC" id="2.1.1.63"/>
    </reaction>
</comment>
<comment type="miscellaneous">
    <text evidence="9">This enzyme catalyzes only one turnover and therefore is not strictly catalytic. According to one definition, an enzyme is a biocatalyst that acts repeatedly and over many reaction cycles.</text>
</comment>
<dbReference type="InterPro" id="IPR036217">
    <property type="entry name" value="MethylDNA_cys_MeTrfase_DNAb"/>
</dbReference>
<dbReference type="Proteomes" id="UP000426246">
    <property type="component" value="Chromosome"/>
</dbReference>
<dbReference type="InterPro" id="IPR036388">
    <property type="entry name" value="WH-like_DNA-bd_sf"/>
</dbReference>
<keyword evidence="5 9" id="KW-0808">Transferase</keyword>
<dbReference type="SUPFAM" id="SSF46767">
    <property type="entry name" value="Methylated DNA-protein cysteine methyltransferase, C-terminal domain"/>
    <property type="match status" value="1"/>
</dbReference>
<dbReference type="AlphaFoldDB" id="A0A6B8RSQ5"/>
<dbReference type="GO" id="GO:0003908">
    <property type="term" value="F:methylated-DNA-[protein]-cysteine S-methyltransferase activity"/>
    <property type="evidence" value="ECO:0007669"/>
    <property type="project" value="UniProtKB-UniRule"/>
</dbReference>
<reference evidence="13" key="1">
    <citation type="submission" date="2018-11" db="EMBL/GenBank/DDBJ databases">
        <title>Complete genome sequence of Paenibacillus sp. ML311-T8.</title>
        <authorList>
            <person name="Nam Y.-D."/>
            <person name="Kang J."/>
            <person name="Chung W.-H."/>
            <person name="Park Y.S."/>
        </authorList>
    </citation>
    <scope>NUCLEOTIDE SEQUENCE [LARGE SCALE GENOMIC DNA]</scope>
    <source>
        <strain evidence="13">ML311-T8</strain>
    </source>
</reference>
<dbReference type="InterPro" id="IPR008332">
    <property type="entry name" value="MethylG_MeTrfase_N"/>
</dbReference>
<dbReference type="GO" id="GO:0005737">
    <property type="term" value="C:cytoplasm"/>
    <property type="evidence" value="ECO:0007669"/>
    <property type="project" value="UniProtKB-SubCell"/>
</dbReference>
<keyword evidence="7 9" id="KW-0234">DNA repair</keyword>
<feature type="domain" description="Methylguanine DNA methyltransferase ribonuclease-like" evidence="11">
    <location>
        <begin position="5"/>
        <end position="84"/>
    </location>
</feature>
<keyword evidence="3 9" id="KW-0963">Cytoplasm</keyword>
<sequence>MNNIIYYDEIATPIGPLTLCATENGLCHLEFSGFADAADTLRVWSIKHMKRDQFVRDAAALSEVVNQLKQYFSGSRHSFDLTLDMQGTPFQRAVWQALQTIPYGETNSYKSIGEKIGQPKAVRAVGGANNRNPIPIIVPCHRVIGANGAMVGFGGGLPVKHFLLDHETQHTKELQSQ</sequence>
<evidence type="ECO:0000256" key="9">
    <source>
        <dbReference type="HAMAP-Rule" id="MF_00772"/>
    </source>
</evidence>
<dbReference type="PANTHER" id="PTHR10815">
    <property type="entry name" value="METHYLATED-DNA--PROTEIN-CYSTEINE METHYLTRANSFERASE"/>
    <property type="match status" value="1"/>
</dbReference>
<evidence type="ECO:0000313" key="12">
    <source>
        <dbReference type="EMBL" id="QGQ98595.1"/>
    </source>
</evidence>
<evidence type="ECO:0000256" key="4">
    <source>
        <dbReference type="ARBA" id="ARBA00022603"/>
    </source>
</evidence>
<dbReference type="RefSeq" id="WP_155703704.1">
    <property type="nucleotide sequence ID" value="NZ_CP034235.1"/>
</dbReference>
<evidence type="ECO:0000256" key="3">
    <source>
        <dbReference type="ARBA" id="ARBA00022490"/>
    </source>
</evidence>
<dbReference type="EMBL" id="CP034235">
    <property type="protein sequence ID" value="QGQ98595.1"/>
    <property type="molecule type" value="Genomic_DNA"/>
</dbReference>
<evidence type="ECO:0000256" key="8">
    <source>
        <dbReference type="ARBA" id="ARBA00049348"/>
    </source>
</evidence>
<keyword evidence="6 9" id="KW-0227">DNA damage</keyword>
<feature type="domain" description="Methylated-DNA-[protein]-cysteine S-methyltransferase DNA binding" evidence="10">
    <location>
        <begin position="89"/>
        <end position="168"/>
    </location>
</feature>
<dbReference type="InterPro" id="IPR014048">
    <property type="entry name" value="MethylDNA_cys_MeTrfase_DNA-bd"/>
</dbReference>
<dbReference type="InterPro" id="IPR036631">
    <property type="entry name" value="MGMT_N_sf"/>
</dbReference>
<dbReference type="GO" id="GO:0032259">
    <property type="term" value="P:methylation"/>
    <property type="evidence" value="ECO:0007669"/>
    <property type="project" value="UniProtKB-KW"/>
</dbReference>
<evidence type="ECO:0000256" key="5">
    <source>
        <dbReference type="ARBA" id="ARBA00022679"/>
    </source>
</evidence>
<dbReference type="EC" id="2.1.1.63" evidence="9"/>
<accession>A0A6B8RSQ5</accession>
<dbReference type="InterPro" id="IPR023546">
    <property type="entry name" value="MGMT"/>
</dbReference>
<dbReference type="InterPro" id="IPR001497">
    <property type="entry name" value="MethylDNA_cys_MeTrfase_AS"/>
</dbReference>
<comment type="similarity">
    <text evidence="2 9">Belongs to the MGMT family.</text>
</comment>
<evidence type="ECO:0000256" key="1">
    <source>
        <dbReference type="ARBA" id="ARBA00001286"/>
    </source>
</evidence>
<evidence type="ECO:0000259" key="11">
    <source>
        <dbReference type="Pfam" id="PF02870"/>
    </source>
</evidence>
<proteinExistence type="inferred from homology"/>
<evidence type="ECO:0000259" key="10">
    <source>
        <dbReference type="Pfam" id="PF01035"/>
    </source>
</evidence>
<evidence type="ECO:0000256" key="2">
    <source>
        <dbReference type="ARBA" id="ARBA00008711"/>
    </source>
</evidence>
<name>A0A6B8RSQ5_9BACL</name>
<dbReference type="SUPFAM" id="SSF53155">
    <property type="entry name" value="Methylated DNA-protein cysteine methyltransferase domain"/>
    <property type="match status" value="1"/>
</dbReference>
<keyword evidence="4 9" id="KW-0489">Methyltransferase</keyword>
<comment type="catalytic activity">
    <reaction evidence="8 9">
        <text>a 6-O-methyl-2'-deoxyguanosine in DNA + L-cysteinyl-[protein] = S-methyl-L-cysteinyl-[protein] + a 2'-deoxyguanosine in DNA</text>
        <dbReference type="Rhea" id="RHEA:24000"/>
        <dbReference type="Rhea" id="RHEA-COMP:10131"/>
        <dbReference type="Rhea" id="RHEA-COMP:10132"/>
        <dbReference type="Rhea" id="RHEA-COMP:11367"/>
        <dbReference type="Rhea" id="RHEA-COMP:11368"/>
        <dbReference type="ChEBI" id="CHEBI:29950"/>
        <dbReference type="ChEBI" id="CHEBI:82612"/>
        <dbReference type="ChEBI" id="CHEBI:85445"/>
        <dbReference type="ChEBI" id="CHEBI:85448"/>
        <dbReference type="EC" id="2.1.1.63"/>
    </reaction>
</comment>
<dbReference type="Pfam" id="PF02870">
    <property type="entry name" value="Methyltransf_1N"/>
    <property type="match status" value="1"/>
</dbReference>
<dbReference type="PANTHER" id="PTHR10815:SF5">
    <property type="entry name" value="METHYLATED-DNA--PROTEIN-CYSTEINE METHYLTRANSFERASE"/>
    <property type="match status" value="1"/>
</dbReference>
<comment type="subcellular location">
    <subcellularLocation>
        <location evidence="9">Cytoplasm</location>
    </subcellularLocation>
</comment>
<dbReference type="Pfam" id="PF01035">
    <property type="entry name" value="DNA_binding_1"/>
    <property type="match status" value="1"/>
</dbReference>
<dbReference type="Gene3D" id="1.10.10.10">
    <property type="entry name" value="Winged helix-like DNA-binding domain superfamily/Winged helix DNA-binding domain"/>
    <property type="match status" value="1"/>
</dbReference>
<gene>
    <name evidence="12" type="ORF">EHS13_28795</name>
</gene>
<dbReference type="KEGG" id="ppsc:EHS13_28795"/>